<gene>
    <name evidence="2" type="ORF">R50_0219</name>
</gene>
<dbReference type="PANTHER" id="PTHR30032:SF8">
    <property type="entry name" value="GERMINATION-SPECIFIC N-ACETYLMURAMOYL-L-ALANINE AMIDASE"/>
    <property type="match status" value="1"/>
</dbReference>
<sequence>MAPRRTRPLTVAAAVLAALLLPAPVLAAGLAHLPDPAANLAPDPDFWPVCEQDGWNSTGCTAATTAAIDHARAAEGLGPLVLPRNWAALDPVQQLFVLANLERVARGLTPVPGLSATLDQAAQAGAAAGTDPQGPGQLSQGQTVEAWASNWAQAPTPLIADYYWMYDDGYGGPGNTFNIDCTSPGADGCWGHRNNILTRWSQVMAGYGPYRLAMGAGAATLPAGPSFTQLFAVATPPHPAYVYTWAQALAAGAASPQGWDPVAVTVPPAGPGRVAGADRAATALALAQRAFPAGAATAVLAPGDNADLLDALVAGPLAAALQAPILLTDSPGRLNPSAAAGLSTLGVTRVYLVGADANPVLAGTLHRLGYQVREVGDTSPYTTAGAVAGLLQQQEGGQAFHAAFLVDSSPAHLVDALAAGPAAAALGTPILPVVPAGNGSWTLPAPERPYVSSTTTVYQVGRAAYGYVAGLPPATFPVALAGNNRFQTAALVDRTFFPDPRLLVVANGTSSHLVDALTAAPWVASRGGALVLVDNGTIPASTAGYLGSISADPPVRVLGGPASIPAGTGARIAALAGSGS</sequence>
<name>A0A6F8ZD97_9FIRM</name>
<evidence type="ECO:0008006" key="4">
    <source>
        <dbReference type="Google" id="ProtNLM"/>
    </source>
</evidence>
<dbReference type="InterPro" id="IPR051922">
    <property type="entry name" value="Bact_Sporulation_Assoc"/>
</dbReference>
<organism evidence="2 3">
    <name type="scientific">Candidatus Hydrogenisulfobacillus filiaventi</name>
    <dbReference type="NCBI Taxonomy" id="2707344"/>
    <lineage>
        <taxon>Bacteria</taxon>
        <taxon>Bacillati</taxon>
        <taxon>Bacillota</taxon>
        <taxon>Clostridia</taxon>
        <taxon>Eubacteriales</taxon>
        <taxon>Clostridiales Family XVII. Incertae Sedis</taxon>
        <taxon>Candidatus Hydrogenisulfobacillus</taxon>
    </lineage>
</organism>
<evidence type="ECO:0000313" key="3">
    <source>
        <dbReference type="Proteomes" id="UP000503399"/>
    </source>
</evidence>
<proteinExistence type="predicted"/>
<dbReference type="PANTHER" id="PTHR30032">
    <property type="entry name" value="N-ACETYLMURAMOYL-L-ALANINE AMIDASE-RELATED"/>
    <property type="match status" value="1"/>
</dbReference>
<evidence type="ECO:0000313" key="2">
    <source>
        <dbReference type="EMBL" id="CAB1127725.1"/>
    </source>
</evidence>
<protein>
    <recommendedName>
        <fullName evidence="4">SCP domain-containing protein</fullName>
    </recommendedName>
</protein>
<dbReference type="AlphaFoldDB" id="A0A6F8ZD97"/>
<evidence type="ECO:0000256" key="1">
    <source>
        <dbReference type="SAM" id="SignalP"/>
    </source>
</evidence>
<keyword evidence="3" id="KW-1185">Reference proteome</keyword>
<reference evidence="2 3" key="1">
    <citation type="submission" date="2020-02" db="EMBL/GenBank/DDBJ databases">
        <authorList>
            <person name="Hogendoorn C."/>
        </authorList>
    </citation>
    <scope>NUCLEOTIDE SEQUENCE [LARGE SCALE GENOMIC DNA]</scope>
    <source>
        <strain evidence="2">R501</strain>
    </source>
</reference>
<keyword evidence="1" id="KW-0732">Signal</keyword>
<feature type="signal peptide" evidence="1">
    <location>
        <begin position="1"/>
        <end position="27"/>
    </location>
</feature>
<dbReference type="Pfam" id="PF04122">
    <property type="entry name" value="CW_binding_2"/>
    <property type="match status" value="2"/>
</dbReference>
<dbReference type="EMBL" id="LR778114">
    <property type="protein sequence ID" value="CAB1127725.1"/>
    <property type="molecule type" value="Genomic_DNA"/>
</dbReference>
<feature type="chain" id="PRO_5026141470" description="SCP domain-containing protein" evidence="1">
    <location>
        <begin position="28"/>
        <end position="580"/>
    </location>
</feature>
<dbReference type="KEGG" id="hfv:R50_0219"/>
<dbReference type="Proteomes" id="UP000503399">
    <property type="component" value="Chromosome"/>
</dbReference>
<dbReference type="InterPro" id="IPR007253">
    <property type="entry name" value="Cell_wall-bd_2"/>
</dbReference>
<accession>A0A6F8ZD97</accession>